<feature type="domain" description="Helicase C-terminal" evidence="6">
    <location>
        <begin position="397"/>
        <end position="552"/>
    </location>
</feature>
<keyword evidence="8" id="KW-1185">Reference proteome</keyword>
<dbReference type="AlphaFoldDB" id="A0A6J8D6Z4"/>
<evidence type="ECO:0000259" key="6">
    <source>
        <dbReference type="PROSITE" id="PS51194"/>
    </source>
</evidence>
<name>A0A6J8D6Z4_MYTCO</name>
<keyword evidence="2 7" id="KW-0378">Hydrolase</keyword>
<organism evidence="7 8">
    <name type="scientific">Mytilus coruscus</name>
    <name type="common">Sea mussel</name>
    <dbReference type="NCBI Taxonomy" id="42192"/>
    <lineage>
        <taxon>Eukaryota</taxon>
        <taxon>Metazoa</taxon>
        <taxon>Spiralia</taxon>
        <taxon>Lophotrochozoa</taxon>
        <taxon>Mollusca</taxon>
        <taxon>Bivalvia</taxon>
        <taxon>Autobranchia</taxon>
        <taxon>Pteriomorphia</taxon>
        <taxon>Mytilida</taxon>
        <taxon>Mytiloidea</taxon>
        <taxon>Mytilidae</taxon>
        <taxon>Mytilinae</taxon>
        <taxon>Mytilus</taxon>
    </lineage>
</organism>
<dbReference type="InterPro" id="IPR001650">
    <property type="entry name" value="Helicase_C-like"/>
</dbReference>
<reference evidence="7 8" key="1">
    <citation type="submission" date="2020-06" db="EMBL/GenBank/DDBJ databases">
        <authorList>
            <person name="Li R."/>
            <person name="Bekaert M."/>
        </authorList>
    </citation>
    <scope>NUCLEOTIDE SEQUENCE [LARGE SCALE GENOMIC DNA]</scope>
    <source>
        <strain evidence="8">wild</strain>
    </source>
</reference>
<dbReference type="InterPro" id="IPR027417">
    <property type="entry name" value="P-loop_NTPase"/>
</dbReference>
<keyword evidence="1" id="KW-0547">Nucleotide-binding</keyword>
<dbReference type="CDD" id="cd18787">
    <property type="entry name" value="SF2_C_DEAD"/>
    <property type="match status" value="1"/>
</dbReference>
<dbReference type="GO" id="GO:0016787">
    <property type="term" value="F:hydrolase activity"/>
    <property type="evidence" value="ECO:0007669"/>
    <property type="project" value="UniProtKB-KW"/>
</dbReference>
<dbReference type="GO" id="GO:0005524">
    <property type="term" value="F:ATP binding"/>
    <property type="evidence" value="ECO:0007669"/>
    <property type="project" value="UniProtKB-KW"/>
</dbReference>
<protein>
    <submittedName>
        <fullName evidence="7">DDX28</fullName>
        <ecNumber evidence="7">3.6.4.13</ecNumber>
    </submittedName>
</protein>
<dbReference type="GO" id="GO:0003724">
    <property type="term" value="F:RNA helicase activity"/>
    <property type="evidence" value="ECO:0007669"/>
    <property type="project" value="UniProtKB-EC"/>
</dbReference>
<dbReference type="EC" id="3.6.4.13" evidence="7"/>
<evidence type="ECO:0000256" key="2">
    <source>
        <dbReference type="ARBA" id="ARBA00022801"/>
    </source>
</evidence>
<accession>A0A6J8D6Z4</accession>
<evidence type="ECO:0000256" key="3">
    <source>
        <dbReference type="ARBA" id="ARBA00022806"/>
    </source>
</evidence>
<evidence type="ECO:0000313" key="8">
    <source>
        <dbReference type="Proteomes" id="UP000507470"/>
    </source>
</evidence>
<dbReference type="InterPro" id="IPR011545">
    <property type="entry name" value="DEAD/DEAH_box_helicase_dom"/>
</dbReference>
<evidence type="ECO:0000313" key="7">
    <source>
        <dbReference type="EMBL" id="CAC5402890.1"/>
    </source>
</evidence>
<dbReference type="PANTHER" id="PTHR47960">
    <property type="entry name" value="DEAD-BOX ATP-DEPENDENT RNA HELICASE 50"/>
    <property type="match status" value="1"/>
</dbReference>
<dbReference type="SUPFAM" id="SSF52540">
    <property type="entry name" value="P-loop containing nucleoside triphosphate hydrolases"/>
    <property type="match status" value="1"/>
</dbReference>
<dbReference type="Proteomes" id="UP000507470">
    <property type="component" value="Unassembled WGS sequence"/>
</dbReference>
<keyword evidence="4" id="KW-0067">ATP-binding</keyword>
<dbReference type="OrthoDB" id="10256233at2759"/>
<dbReference type="InterPro" id="IPR014001">
    <property type="entry name" value="Helicase_ATP-bd"/>
</dbReference>
<dbReference type="Pfam" id="PF00270">
    <property type="entry name" value="DEAD"/>
    <property type="match status" value="1"/>
</dbReference>
<dbReference type="PROSITE" id="PS51194">
    <property type="entry name" value="HELICASE_CTER"/>
    <property type="match status" value="1"/>
</dbReference>
<dbReference type="PROSITE" id="PS51192">
    <property type="entry name" value="HELICASE_ATP_BIND_1"/>
    <property type="match status" value="1"/>
</dbReference>
<gene>
    <name evidence="7" type="ORF">MCOR_36821</name>
</gene>
<dbReference type="Gene3D" id="3.40.50.300">
    <property type="entry name" value="P-loop containing nucleotide triphosphate hydrolases"/>
    <property type="match status" value="2"/>
</dbReference>
<evidence type="ECO:0000256" key="1">
    <source>
        <dbReference type="ARBA" id="ARBA00022741"/>
    </source>
</evidence>
<proteinExistence type="predicted"/>
<dbReference type="EMBL" id="CACVKT020006655">
    <property type="protein sequence ID" value="CAC5402890.1"/>
    <property type="molecule type" value="Genomic_DNA"/>
</dbReference>
<dbReference type="SMART" id="SM00490">
    <property type="entry name" value="HELICc"/>
    <property type="match status" value="1"/>
</dbReference>
<keyword evidence="3" id="KW-0347">Helicase</keyword>
<feature type="domain" description="Helicase ATP-binding" evidence="5">
    <location>
        <begin position="178"/>
        <end position="372"/>
    </location>
</feature>
<evidence type="ECO:0000259" key="5">
    <source>
        <dbReference type="PROSITE" id="PS51192"/>
    </source>
</evidence>
<sequence length="564" mass="64481">MYNTQLISETTTFVSRLLADKKITQPNMAYWTRSLQRILILLKQYSTLVGDRELPRITVPQKMMLNLEKQKVKKEIQNQKKNIKFKSPLIISCKRSQYNHHKGQTYSEFDPKVLVSHSWKNTKSAGDYFTINSYGKNPALLRDDEIQHFTEFDINPKFLPVLESMNMTSPTVIQSKSIAKVLEGENIQIAAETGSGKTLAYLLPIMELISRQKKSEAELGTDIPENSPRCIILVPTKELVQQIKVLADKFAEQMNFSVETMIGSFGTKKKLAYPKKSDIDILISTTGMLRKFLGARIIKPSHVRHLVIDEADTLLDDSFNSEIKYIINKLGVSENITSEMCEAGMQLVLVSATMPRSLKTILGDSFPIEDMEKVTTDFLHHLMPHVPQKFLRLKPSQKAEEIVLMSKKLTKKGTPAMIFCNEHARSVWLSRFLKEQAIDNVLMNAGMTPYERKDIFERFQNEENDILVCTDIASRGLDTVRVEHVINYDFPNFMSDYIHRAGRVGRVGSKSQGLVTSFVTYAWEVDLLWNIETAARKSKELHNVNANIKKKLVGRADKREFEHE</sequence>
<evidence type="ECO:0000256" key="4">
    <source>
        <dbReference type="ARBA" id="ARBA00022840"/>
    </source>
</evidence>
<dbReference type="SMART" id="SM00487">
    <property type="entry name" value="DEXDc"/>
    <property type="match status" value="1"/>
</dbReference>
<dbReference type="GO" id="GO:0003676">
    <property type="term" value="F:nucleic acid binding"/>
    <property type="evidence" value="ECO:0007669"/>
    <property type="project" value="InterPro"/>
</dbReference>
<dbReference type="Pfam" id="PF00271">
    <property type="entry name" value="Helicase_C"/>
    <property type="match status" value="1"/>
</dbReference>